<dbReference type="Pfam" id="PF02460">
    <property type="entry name" value="Patched"/>
    <property type="match status" value="1"/>
</dbReference>
<evidence type="ECO:0000256" key="4">
    <source>
        <dbReference type="ARBA" id="ARBA00022989"/>
    </source>
</evidence>
<evidence type="ECO:0000256" key="5">
    <source>
        <dbReference type="ARBA" id="ARBA00023136"/>
    </source>
</evidence>
<evidence type="ECO:0000313" key="9">
    <source>
        <dbReference type="EMBL" id="KAJ8036578.1"/>
    </source>
</evidence>
<reference evidence="9" key="1">
    <citation type="submission" date="2021-10" db="EMBL/GenBank/DDBJ databases">
        <title>Tropical sea cucumber genome reveals ecological adaptation and Cuvierian tubules defense mechanism.</title>
        <authorList>
            <person name="Chen T."/>
        </authorList>
    </citation>
    <scope>NUCLEOTIDE SEQUENCE</scope>
    <source>
        <strain evidence="9">Nanhai2018</strain>
        <tissue evidence="9">Muscle</tissue>
    </source>
</reference>
<keyword evidence="5 7" id="KW-0472">Membrane</keyword>
<dbReference type="OrthoDB" id="6510177at2759"/>
<keyword evidence="4 7" id="KW-1133">Transmembrane helix</keyword>
<accession>A0A9Q1C1L8</accession>
<comment type="similarity">
    <text evidence="2">Belongs to the patched family.</text>
</comment>
<dbReference type="AlphaFoldDB" id="A0A9Q1C1L8"/>
<feature type="transmembrane region" description="Helical" evidence="7">
    <location>
        <begin position="366"/>
        <end position="383"/>
    </location>
</feature>
<feature type="transmembrane region" description="Helical" evidence="7">
    <location>
        <begin position="822"/>
        <end position="842"/>
    </location>
</feature>
<dbReference type="PROSITE" id="PS50156">
    <property type="entry name" value="SSD"/>
    <property type="match status" value="1"/>
</dbReference>
<keyword evidence="3 7" id="KW-0812">Transmembrane</keyword>
<feature type="transmembrane region" description="Helical" evidence="7">
    <location>
        <begin position="24"/>
        <end position="46"/>
    </location>
</feature>
<comment type="subcellular location">
    <subcellularLocation>
        <location evidence="1">Membrane</location>
        <topology evidence="1">Multi-pass membrane protein</topology>
    </subcellularLocation>
</comment>
<evidence type="ECO:0000256" key="2">
    <source>
        <dbReference type="ARBA" id="ARBA00005585"/>
    </source>
</evidence>
<feature type="transmembrane region" description="Helical" evidence="7">
    <location>
        <begin position="748"/>
        <end position="770"/>
    </location>
</feature>
<feature type="transmembrane region" description="Helical" evidence="7">
    <location>
        <begin position="325"/>
        <end position="346"/>
    </location>
</feature>
<feature type="transmembrane region" description="Helical" evidence="7">
    <location>
        <begin position="297"/>
        <end position="318"/>
    </location>
</feature>
<feature type="transmembrane region" description="Helical" evidence="7">
    <location>
        <begin position="790"/>
        <end position="810"/>
    </location>
</feature>
<proteinExistence type="inferred from homology"/>
<feature type="transmembrane region" description="Helical" evidence="7">
    <location>
        <begin position="686"/>
        <end position="709"/>
    </location>
</feature>
<dbReference type="SUPFAM" id="SSF82866">
    <property type="entry name" value="Multidrug efflux transporter AcrB transmembrane domain"/>
    <property type="match status" value="2"/>
</dbReference>
<gene>
    <name evidence="9" type="ORF">HOLleu_20596</name>
</gene>
<dbReference type="GO" id="GO:0016020">
    <property type="term" value="C:membrane"/>
    <property type="evidence" value="ECO:0007669"/>
    <property type="project" value="UniProtKB-SubCell"/>
</dbReference>
<evidence type="ECO:0000259" key="8">
    <source>
        <dbReference type="PROSITE" id="PS50156"/>
    </source>
</evidence>
<evidence type="ECO:0000256" key="7">
    <source>
        <dbReference type="SAM" id="Phobius"/>
    </source>
</evidence>
<dbReference type="InterPro" id="IPR001036">
    <property type="entry name" value="Acrflvin-R"/>
</dbReference>
<dbReference type="Proteomes" id="UP001152320">
    <property type="component" value="Chromosome 9"/>
</dbReference>
<organism evidence="9 10">
    <name type="scientific">Holothuria leucospilota</name>
    <name type="common">Black long sea cucumber</name>
    <name type="synonym">Mertensiothuria leucospilota</name>
    <dbReference type="NCBI Taxonomy" id="206669"/>
    <lineage>
        <taxon>Eukaryota</taxon>
        <taxon>Metazoa</taxon>
        <taxon>Echinodermata</taxon>
        <taxon>Eleutherozoa</taxon>
        <taxon>Echinozoa</taxon>
        <taxon>Holothuroidea</taxon>
        <taxon>Aspidochirotacea</taxon>
        <taxon>Aspidochirotida</taxon>
        <taxon>Holothuriidae</taxon>
        <taxon>Holothuria</taxon>
    </lineage>
</organism>
<keyword evidence="10" id="KW-1185">Reference proteome</keyword>
<dbReference type="EMBL" id="JAIZAY010000009">
    <property type="protein sequence ID" value="KAJ8036578.1"/>
    <property type="molecule type" value="Genomic_DNA"/>
</dbReference>
<dbReference type="PANTHER" id="PTHR10796">
    <property type="entry name" value="PATCHED-RELATED"/>
    <property type="match status" value="1"/>
</dbReference>
<sequence length="889" mass="99753">MKFNCAELMLVKVFRSYSKVVSRYPLLLICIFLLLAIGLGMGVYFLRFESNTEYLFSPKNSQAREDRDTIEELFPVDDLNTLPNRLIYFTHRMVSIIVTCEDGGNVLRSKYIDAILDLDDTVKAAQVLLSQNTSAVNFTTVCSKWKGECFINPALEYYQHFNNLSIDVSPITYPSVTLENVQYNVEAIFGGAQVENGKLISADAFFMNYILQNSPENANSLSKEWETLIIDYIGDFDSDLIEVNAYYSEGLDAAQRNLAVKVLPYVGISYFILVCFAIVSCIMVRDNRQSKPWLGVMGVVSASLGLVSAVGFLCYCGVPFNQVTVSMPFIILGIGLDDMFIMIAAWRKTDPNLPVKERMEDTYGDAAVSITITSFTDIMAFCIGSISPIPGIQIFCLYTGVAVLYNYIYQITFFGAFMVLFGHMEAYNCNGVTCIPNKHKACVRPSVETISAAPSIQHDDNGPVKRHSVMVFFRDYFSKLISHPICMAAIVFLYFIYLGTAGYFCSTIELGLEQKNVAEEGTMTHEFLDLLARYFKETGDSVSIVIAEPYEYWELEKQNELEAMVESLHMNDHIKPRNYTEFWLDDYKQYLLTVYNTTNVSQDTFVNVLRNQFLQLPCCGRFSLDVKFDGNIITSSRLVLVSRDVSTTTKQEELLLSVRESASSATDNLGVSILAFSPQFVLLEQYIIIIPMTIQTLSIAVASMLVVSLLIIPNIAVSVMVTISVASILVGVLGYMSFWKVALESISMFMLVLCIGFSVDFSAHIAYAFVMTVENELLPTQKVSRALYLLGYPILQSGWSTIIGVALLFFSASYIFRTFAKIMTLVMCLGMLHGLVFLPVAMKMFDHLYHVYCRSKKTDKESEKDEKDVKITSLSDNITAADNSAFVVD</sequence>
<dbReference type="InterPro" id="IPR003392">
    <property type="entry name" value="PTHD_SSD"/>
</dbReference>
<comment type="caution">
    <text evidence="9">The sequence shown here is derived from an EMBL/GenBank/DDBJ whole genome shotgun (WGS) entry which is preliminary data.</text>
</comment>
<feature type="transmembrane region" description="Helical" evidence="7">
    <location>
        <begin position="262"/>
        <end position="285"/>
    </location>
</feature>
<dbReference type="Gene3D" id="1.20.1640.10">
    <property type="entry name" value="Multidrug efflux transporter AcrB transmembrane domain"/>
    <property type="match status" value="2"/>
</dbReference>
<feature type="transmembrane region" description="Helical" evidence="7">
    <location>
        <begin position="715"/>
        <end position="736"/>
    </location>
</feature>
<dbReference type="PRINTS" id="PR00702">
    <property type="entry name" value="ACRIFLAVINRP"/>
</dbReference>
<feature type="domain" description="SSD" evidence="8">
    <location>
        <begin position="262"/>
        <end position="420"/>
    </location>
</feature>
<name>A0A9Q1C1L8_HOLLE</name>
<dbReference type="InterPro" id="IPR051697">
    <property type="entry name" value="Patched_domain-protein"/>
</dbReference>
<dbReference type="PANTHER" id="PTHR10796:SF92">
    <property type="entry name" value="PATCHED-RELATED, ISOFORM A"/>
    <property type="match status" value="1"/>
</dbReference>
<dbReference type="InterPro" id="IPR000731">
    <property type="entry name" value="SSD"/>
</dbReference>
<evidence type="ECO:0000313" key="10">
    <source>
        <dbReference type="Proteomes" id="UP001152320"/>
    </source>
</evidence>
<keyword evidence="6" id="KW-0325">Glycoprotein</keyword>
<dbReference type="GO" id="GO:0022857">
    <property type="term" value="F:transmembrane transporter activity"/>
    <property type="evidence" value="ECO:0007669"/>
    <property type="project" value="InterPro"/>
</dbReference>
<feature type="transmembrane region" description="Helical" evidence="7">
    <location>
        <begin position="480"/>
        <end position="505"/>
    </location>
</feature>
<evidence type="ECO:0000256" key="3">
    <source>
        <dbReference type="ARBA" id="ARBA00022692"/>
    </source>
</evidence>
<evidence type="ECO:0000256" key="1">
    <source>
        <dbReference type="ARBA" id="ARBA00004141"/>
    </source>
</evidence>
<feature type="transmembrane region" description="Helical" evidence="7">
    <location>
        <begin position="395"/>
        <end position="421"/>
    </location>
</feature>
<evidence type="ECO:0000256" key="6">
    <source>
        <dbReference type="ARBA" id="ARBA00023180"/>
    </source>
</evidence>
<protein>
    <submittedName>
        <fullName evidence="9">Patched domain-containing protein 3</fullName>
    </submittedName>
</protein>